<dbReference type="EMBL" id="JANBPK010000462">
    <property type="protein sequence ID" value="KAJ2935579.1"/>
    <property type="molecule type" value="Genomic_DNA"/>
</dbReference>
<dbReference type="GO" id="GO:0003988">
    <property type="term" value="F:acetyl-CoA C-acyltransferase activity"/>
    <property type="evidence" value="ECO:0007669"/>
    <property type="project" value="TreeGrafter"/>
</dbReference>
<name>A0A9W8JMI5_9AGAR</name>
<reference evidence="4" key="1">
    <citation type="submission" date="2022-06" db="EMBL/GenBank/DDBJ databases">
        <title>Genome Sequence of Candolleomyces eurysporus.</title>
        <authorList>
            <person name="Buettner E."/>
        </authorList>
    </citation>
    <scope>NUCLEOTIDE SEQUENCE</scope>
    <source>
        <strain evidence="4">VTCC 930004</strain>
    </source>
</reference>
<keyword evidence="2" id="KW-0443">Lipid metabolism</keyword>
<dbReference type="PANTHER" id="PTHR43853">
    <property type="entry name" value="3-KETOACYL-COA THIOLASE, PEROXISOMAL"/>
    <property type="match status" value="1"/>
</dbReference>
<dbReference type="GO" id="GO:0010124">
    <property type="term" value="P:phenylacetate catabolic process"/>
    <property type="evidence" value="ECO:0007669"/>
    <property type="project" value="TreeGrafter"/>
</dbReference>
<dbReference type="InterPro" id="IPR020616">
    <property type="entry name" value="Thiolase_N"/>
</dbReference>
<dbReference type="InterPro" id="IPR050215">
    <property type="entry name" value="Thiolase-like_sf_Thiolase"/>
</dbReference>
<dbReference type="GO" id="GO:0006635">
    <property type="term" value="P:fatty acid beta-oxidation"/>
    <property type="evidence" value="ECO:0007669"/>
    <property type="project" value="TreeGrafter"/>
</dbReference>
<dbReference type="Pfam" id="PF00108">
    <property type="entry name" value="Thiolase_N"/>
    <property type="match status" value="1"/>
</dbReference>
<dbReference type="Proteomes" id="UP001140091">
    <property type="component" value="Unassembled WGS sequence"/>
</dbReference>
<evidence type="ECO:0000259" key="3">
    <source>
        <dbReference type="Pfam" id="PF00108"/>
    </source>
</evidence>
<dbReference type="OrthoDB" id="5404651at2759"/>
<proteinExistence type="predicted"/>
<evidence type="ECO:0000256" key="2">
    <source>
        <dbReference type="ARBA" id="ARBA00023098"/>
    </source>
</evidence>
<dbReference type="SUPFAM" id="SSF53901">
    <property type="entry name" value="Thiolase-like"/>
    <property type="match status" value="1"/>
</dbReference>
<comment type="caution">
    <text evidence="4">The sequence shown here is derived from an EMBL/GenBank/DDBJ whole genome shotgun (WGS) entry which is preliminary data.</text>
</comment>
<gene>
    <name evidence="4" type="ORF">H1R20_g1515</name>
</gene>
<evidence type="ECO:0000313" key="5">
    <source>
        <dbReference type="Proteomes" id="UP001140091"/>
    </source>
</evidence>
<feature type="non-terminal residue" evidence="4">
    <location>
        <position position="1"/>
    </location>
</feature>
<feature type="domain" description="Thiolase N-terminal" evidence="3">
    <location>
        <begin position="13"/>
        <end position="126"/>
    </location>
</feature>
<keyword evidence="1" id="KW-0276">Fatty acid metabolism</keyword>
<dbReference type="AlphaFoldDB" id="A0A9W8JMI5"/>
<dbReference type="InterPro" id="IPR016039">
    <property type="entry name" value="Thiolase-like"/>
</dbReference>
<dbReference type="PANTHER" id="PTHR43853:SF8">
    <property type="entry name" value="3-KETOACYL-COA THIOLASE, PEROXISOMAL"/>
    <property type="match status" value="1"/>
</dbReference>
<keyword evidence="5" id="KW-1185">Reference proteome</keyword>
<sequence>MASVSDKVLTNPNAEDCLLPTAITSQNVAASESITHATPDAFAVHSFSKPNASQKASKFKDKIAPIEVKWVDPMTEEEKDLLIDSDDGIRDGVTPESLGKLKPAFKNDGSTLAVSNGAAAVLLTKQSTAKRLSIPILGKCVTSAVISVPPKIMVFRPV</sequence>
<evidence type="ECO:0000256" key="1">
    <source>
        <dbReference type="ARBA" id="ARBA00022832"/>
    </source>
</evidence>
<accession>A0A9W8JMI5</accession>
<dbReference type="Gene3D" id="3.40.47.10">
    <property type="match status" value="1"/>
</dbReference>
<organism evidence="4 5">
    <name type="scientific">Candolleomyces eurysporus</name>
    <dbReference type="NCBI Taxonomy" id="2828524"/>
    <lineage>
        <taxon>Eukaryota</taxon>
        <taxon>Fungi</taxon>
        <taxon>Dikarya</taxon>
        <taxon>Basidiomycota</taxon>
        <taxon>Agaricomycotina</taxon>
        <taxon>Agaricomycetes</taxon>
        <taxon>Agaricomycetidae</taxon>
        <taxon>Agaricales</taxon>
        <taxon>Agaricineae</taxon>
        <taxon>Psathyrellaceae</taxon>
        <taxon>Candolleomyces</taxon>
    </lineage>
</organism>
<evidence type="ECO:0000313" key="4">
    <source>
        <dbReference type="EMBL" id="KAJ2935579.1"/>
    </source>
</evidence>
<protein>
    <recommendedName>
        <fullName evidence="3">Thiolase N-terminal domain-containing protein</fullName>
    </recommendedName>
</protein>
<dbReference type="GO" id="GO:0005777">
    <property type="term" value="C:peroxisome"/>
    <property type="evidence" value="ECO:0007669"/>
    <property type="project" value="TreeGrafter"/>
</dbReference>